<accession>A0ABX1BCD6</accession>
<dbReference type="EMBL" id="JAATEP010000017">
    <property type="protein sequence ID" value="NJP92533.1"/>
    <property type="molecule type" value="Genomic_DNA"/>
</dbReference>
<keyword evidence="2" id="KW-1185">Reference proteome</keyword>
<evidence type="ECO:0000313" key="2">
    <source>
        <dbReference type="Proteomes" id="UP000696294"/>
    </source>
</evidence>
<comment type="caution">
    <text evidence="1">The sequence shown here is derived from an EMBL/GenBank/DDBJ whole genome shotgun (WGS) entry which is preliminary data.</text>
</comment>
<sequence length="141" mass="14592">MTLHEDVPGDPGGVRIKQDIGGYRMFAIIGSCAAALAAAGTFATAPATAADHACGRSPDGAAVVAEMEGDRAQACEIAMDVAVAYQNGFPSSREALPDDLVSFTVQVDGAPWECMTVQRAQDTKPHGQCVHPSGDNVKLYG</sequence>
<evidence type="ECO:0000313" key="1">
    <source>
        <dbReference type="EMBL" id="NJP92533.1"/>
    </source>
</evidence>
<dbReference type="Proteomes" id="UP000696294">
    <property type="component" value="Unassembled WGS sequence"/>
</dbReference>
<evidence type="ECO:0008006" key="3">
    <source>
        <dbReference type="Google" id="ProtNLM"/>
    </source>
</evidence>
<protein>
    <recommendedName>
        <fullName evidence="3">Secreted protein</fullName>
    </recommendedName>
</protein>
<gene>
    <name evidence="1" type="ORF">HCN51_24260</name>
</gene>
<name>A0ABX1BCD6_9ACTN</name>
<organism evidence="1 2">
    <name type="scientific">Nonomuraea composti</name>
    <dbReference type="NCBI Taxonomy" id="2720023"/>
    <lineage>
        <taxon>Bacteria</taxon>
        <taxon>Bacillati</taxon>
        <taxon>Actinomycetota</taxon>
        <taxon>Actinomycetes</taxon>
        <taxon>Streptosporangiales</taxon>
        <taxon>Streptosporangiaceae</taxon>
        <taxon>Nonomuraea</taxon>
    </lineage>
</organism>
<reference evidence="1 2" key="1">
    <citation type="submission" date="2020-03" db="EMBL/GenBank/DDBJ databases">
        <title>WGS of actinomycetes isolated from Thailand.</title>
        <authorList>
            <person name="Thawai C."/>
        </authorList>
    </citation>
    <scope>NUCLEOTIDE SEQUENCE [LARGE SCALE GENOMIC DNA]</scope>
    <source>
        <strain evidence="1 2">FMUSA5-5</strain>
    </source>
</reference>
<proteinExistence type="predicted"/>